<evidence type="ECO:0000313" key="2">
    <source>
        <dbReference type="EMBL" id="MBG9977769.1"/>
    </source>
</evidence>
<gene>
    <name evidence="2" type="ORF">HYQ42_03120</name>
</gene>
<proteinExistence type="predicted"/>
<dbReference type="InterPro" id="IPR031612">
    <property type="entry name" value="Phage_holin_Dp1"/>
</dbReference>
<comment type="caution">
    <text evidence="2">The sequence shown here is derived from an EMBL/GenBank/DDBJ whole genome shotgun (WGS) entry which is preliminary data.</text>
</comment>
<keyword evidence="3" id="KW-1185">Reference proteome</keyword>
<feature type="transmembrane region" description="Helical" evidence="1">
    <location>
        <begin position="40"/>
        <end position="58"/>
    </location>
</feature>
<evidence type="ECO:0000313" key="3">
    <source>
        <dbReference type="Proteomes" id="UP000823401"/>
    </source>
</evidence>
<organism evidence="2 3">
    <name type="scientific">Ruoffia tabacinasalis</name>
    <dbReference type="NCBI Taxonomy" id="87458"/>
    <lineage>
        <taxon>Bacteria</taxon>
        <taxon>Bacillati</taxon>
        <taxon>Bacillota</taxon>
        <taxon>Bacilli</taxon>
        <taxon>Lactobacillales</taxon>
        <taxon>Aerococcaceae</taxon>
        <taxon>Ruoffia</taxon>
    </lineage>
</organism>
<protein>
    <submittedName>
        <fullName evidence="2">Holin</fullName>
    </submittedName>
</protein>
<keyword evidence="1" id="KW-1133">Transmembrane helix</keyword>
<keyword evidence="1" id="KW-0472">Membrane</keyword>
<sequence>MRLTNRTYDLLKWFVLVVLPAVAVLFQGLGELYSYADVEILVSTINLFAVFLGTILQISSKYYNGGDGNGHSTDVA</sequence>
<dbReference type="EMBL" id="JACCEL010000005">
    <property type="protein sequence ID" value="MBG9977769.1"/>
    <property type="molecule type" value="Genomic_DNA"/>
</dbReference>
<evidence type="ECO:0000256" key="1">
    <source>
        <dbReference type="SAM" id="Phobius"/>
    </source>
</evidence>
<dbReference type="RefSeq" id="WP_197103932.1">
    <property type="nucleotide sequence ID" value="NZ_JACCEL010000005.1"/>
</dbReference>
<name>A0ABS0LHT6_9LACT</name>
<dbReference type="Proteomes" id="UP000823401">
    <property type="component" value="Unassembled WGS sequence"/>
</dbReference>
<accession>A0ABS0LHT6</accession>
<keyword evidence="1" id="KW-0812">Transmembrane</keyword>
<dbReference type="Pfam" id="PF16938">
    <property type="entry name" value="Phage_holin_Dp1"/>
    <property type="match status" value="1"/>
</dbReference>
<reference evidence="2 3" key="1">
    <citation type="submission" date="2020-07" db="EMBL/GenBank/DDBJ databases">
        <title>Facklamia lactis sp. nov., isolated from raw milk.</title>
        <authorList>
            <person name="Doll E.V."/>
            <person name="Huptas C."/>
            <person name="Staib L."/>
            <person name="Wenning M."/>
            <person name="Scherer S."/>
        </authorList>
    </citation>
    <scope>NUCLEOTIDE SEQUENCE [LARGE SCALE GENOMIC DNA]</scope>
    <source>
        <strain evidence="2 3">DSM 104272</strain>
    </source>
</reference>